<dbReference type="InterPro" id="IPR036526">
    <property type="entry name" value="C-N_Hydrolase_sf"/>
</dbReference>
<accession>C9KLI4</accession>
<dbReference type="AlphaFoldDB" id="C9KLI4"/>
<evidence type="ECO:0000313" key="4">
    <source>
        <dbReference type="EMBL" id="EEX68998.1"/>
    </source>
</evidence>
<gene>
    <name evidence="4" type="ORF">MITSMUL_04068</name>
</gene>
<dbReference type="InterPro" id="IPR003010">
    <property type="entry name" value="C-N_Hydrolase"/>
</dbReference>
<name>C9KLI4_9FIRM</name>
<proteinExistence type="inferred from homology"/>
<protein>
    <submittedName>
        <fullName evidence="4">Hydrolase, carbon-nitrogen family</fullName>
    </submittedName>
</protein>
<dbReference type="GO" id="GO:0051410">
    <property type="term" value="P:detoxification of nitrogen compound"/>
    <property type="evidence" value="ECO:0007669"/>
    <property type="project" value="TreeGrafter"/>
</dbReference>
<dbReference type="eggNOG" id="COG0388">
    <property type="taxonomic scope" value="Bacteria"/>
</dbReference>
<dbReference type="STRING" id="500635.MITSMUL_04068"/>
<evidence type="ECO:0000256" key="1">
    <source>
        <dbReference type="ARBA" id="ARBA00008129"/>
    </source>
</evidence>
<organism evidence="4 5">
    <name type="scientific">Mitsuokella multacida DSM 20544</name>
    <dbReference type="NCBI Taxonomy" id="500635"/>
    <lineage>
        <taxon>Bacteria</taxon>
        <taxon>Bacillati</taxon>
        <taxon>Bacillota</taxon>
        <taxon>Negativicutes</taxon>
        <taxon>Selenomonadales</taxon>
        <taxon>Selenomonadaceae</taxon>
        <taxon>Mitsuokella</taxon>
    </lineage>
</organism>
<dbReference type="PROSITE" id="PS50263">
    <property type="entry name" value="CN_HYDROLASE"/>
    <property type="match status" value="1"/>
</dbReference>
<dbReference type="InterPro" id="IPR000132">
    <property type="entry name" value="Nitrilase/CN_hydratase_CS"/>
</dbReference>
<comment type="similarity">
    <text evidence="1">Belongs to the carbon-nitrogen hydrolase superfamily. Nitrilase family.</text>
</comment>
<feature type="domain" description="CN hydrolase" evidence="3">
    <location>
        <begin position="16"/>
        <end position="285"/>
    </location>
</feature>
<dbReference type="PANTHER" id="PTHR46044:SF1">
    <property type="entry name" value="CN HYDROLASE DOMAIN-CONTAINING PROTEIN"/>
    <property type="match status" value="1"/>
</dbReference>
<comment type="caution">
    <text evidence="4">The sequence shown here is derived from an EMBL/GenBank/DDBJ whole genome shotgun (WGS) entry which is preliminary data.</text>
</comment>
<dbReference type="InterPro" id="IPR044149">
    <property type="entry name" value="Nitrilases_CHs"/>
</dbReference>
<dbReference type="SUPFAM" id="SSF56317">
    <property type="entry name" value="Carbon-nitrogen hydrolase"/>
    <property type="match status" value="1"/>
</dbReference>
<evidence type="ECO:0000259" key="3">
    <source>
        <dbReference type="PROSITE" id="PS50263"/>
    </source>
</evidence>
<dbReference type="Proteomes" id="UP000003671">
    <property type="component" value="Unassembled WGS sequence"/>
</dbReference>
<evidence type="ECO:0000313" key="5">
    <source>
        <dbReference type="Proteomes" id="UP000003671"/>
    </source>
</evidence>
<reference evidence="4" key="1">
    <citation type="submission" date="2009-09" db="EMBL/GenBank/DDBJ databases">
        <authorList>
            <person name="Weinstock G."/>
            <person name="Sodergren E."/>
            <person name="Clifton S."/>
            <person name="Fulton L."/>
            <person name="Fulton B."/>
            <person name="Courtney L."/>
            <person name="Fronick C."/>
            <person name="Harrison M."/>
            <person name="Strong C."/>
            <person name="Farmer C."/>
            <person name="Delahaunty K."/>
            <person name="Markovic C."/>
            <person name="Hall O."/>
            <person name="Minx P."/>
            <person name="Tomlinson C."/>
            <person name="Mitreva M."/>
            <person name="Nelson J."/>
            <person name="Hou S."/>
            <person name="Wollam A."/>
            <person name="Pepin K.H."/>
            <person name="Johnson M."/>
            <person name="Bhonagiri V."/>
            <person name="Nash W.E."/>
            <person name="Warren W."/>
            <person name="Chinwalla A."/>
            <person name="Mardis E.R."/>
            <person name="Wilson R.K."/>
        </authorList>
    </citation>
    <scope>NUCLEOTIDE SEQUENCE [LARGE SCALE GENOMIC DNA]</scope>
    <source>
        <strain evidence="4">DSM 20544</strain>
    </source>
</reference>
<dbReference type="GO" id="GO:0000257">
    <property type="term" value="F:nitrilase activity"/>
    <property type="evidence" value="ECO:0007669"/>
    <property type="project" value="TreeGrafter"/>
</dbReference>
<dbReference type="Pfam" id="PF00795">
    <property type="entry name" value="CN_hydrolase"/>
    <property type="match status" value="1"/>
</dbReference>
<dbReference type="GO" id="GO:0018822">
    <property type="term" value="F:nitrile hydratase activity"/>
    <property type="evidence" value="ECO:0007669"/>
    <property type="project" value="TreeGrafter"/>
</dbReference>
<sequence length="343" mass="38495">MELVKEEFIMAKYPKYKVAAVQAAPVYLDLDASVDKAIGFIKEAADQGVKLIGFPEGYLPGYPWFAFLGRALDYVPRFYHKLYLNAVECPSSAMAKISQAARDNDIFVCMGGSEKDGGSLYLTQFWFDNKGNFMGKHRKMRVSVAERLVWGDGQGSMMPVFETELGNLGGCQCWEHDVPLDICAMNGQNEQVHVASWPGYYDDDIASRAYAIQTQTFVLMTSSVYDDRTYTMLCTDENGNLEEDRLAYFKTLKQGHTAIIGPDGNPISDYVPSGKEGLAIAEIDLEKIIDYKYLMDPAGHYSNQSLSMNFNRNPNPVVRFFGDGKQKTISYEEMQPFAAEDDK</sequence>
<dbReference type="PATRIC" id="fig|500635.8.peg.451"/>
<keyword evidence="5" id="KW-1185">Reference proteome</keyword>
<dbReference type="PANTHER" id="PTHR46044">
    <property type="entry name" value="NITRILASE"/>
    <property type="match status" value="1"/>
</dbReference>
<dbReference type="Gene3D" id="3.60.110.10">
    <property type="entry name" value="Carbon-nitrogen hydrolase"/>
    <property type="match status" value="1"/>
</dbReference>
<keyword evidence="4" id="KW-0378">Hydrolase</keyword>
<evidence type="ECO:0000256" key="2">
    <source>
        <dbReference type="PROSITE-ProRule" id="PRU10139"/>
    </source>
</evidence>
<dbReference type="PROSITE" id="PS00920">
    <property type="entry name" value="NITRIL_CHT_1"/>
    <property type="match status" value="1"/>
</dbReference>
<feature type="active site" description="Proton acceptor" evidence="2">
    <location>
        <position position="56"/>
    </location>
</feature>
<dbReference type="CDD" id="cd07564">
    <property type="entry name" value="nitrilases_CHs"/>
    <property type="match status" value="1"/>
</dbReference>
<dbReference type="HOGENOM" id="CLU_030130_6_0_9"/>
<dbReference type="EMBL" id="ABWK02000012">
    <property type="protein sequence ID" value="EEX68998.1"/>
    <property type="molecule type" value="Genomic_DNA"/>
</dbReference>